<dbReference type="EMBL" id="JAKKPZ010000008">
    <property type="protein sequence ID" value="KAI1717983.1"/>
    <property type="molecule type" value="Genomic_DNA"/>
</dbReference>
<accession>A0AAD4N5V4</accession>
<keyword evidence="2" id="KW-1185">Reference proteome</keyword>
<sequence length="385" mass="43377">MRTLSRPELRESMNTEEMNAEITNWEKFAKEGLVSTSYPEEDQKDQFKQVETKLKLYVEKGMCNRIDIHKSIVGTIPFENYGSHMTKSLEDDSGSDIEIRFSALYINGKLMVKFSQIREYSKEFFLYRANVCCASNDGTVKYRKTFLDLMLHKATLMDMHPICYIKREELAGNFIVEFQFEPIAFQFQLPSSTISMSPHLETHVSTQEWPSPTSSQTVFGPNLPDTHEWGPGVMLRESNGSCNIQLIDFDTDINIANVPDDDDSTVSGSDVCIVNGGCEEPRNPDEMDGAPYCEDEDMDVDTARETVNAPLDDTQSGDSVTFSETILAEFPNNGGDVSRVEKYDDFTDALHDPNRVSVLGGYNQSVNNSRAPSIVMSIDDDTENQ</sequence>
<dbReference type="Proteomes" id="UP001201812">
    <property type="component" value="Unassembled WGS sequence"/>
</dbReference>
<dbReference type="AlphaFoldDB" id="A0AAD4N5V4"/>
<evidence type="ECO:0000313" key="2">
    <source>
        <dbReference type="Proteomes" id="UP001201812"/>
    </source>
</evidence>
<gene>
    <name evidence="1" type="ORF">DdX_06392</name>
</gene>
<reference evidence="1" key="1">
    <citation type="submission" date="2022-01" db="EMBL/GenBank/DDBJ databases">
        <title>Genome Sequence Resource for Two Populations of Ditylenchus destructor, the Migratory Endoparasitic Phytonematode.</title>
        <authorList>
            <person name="Zhang H."/>
            <person name="Lin R."/>
            <person name="Xie B."/>
        </authorList>
    </citation>
    <scope>NUCLEOTIDE SEQUENCE</scope>
    <source>
        <strain evidence="1">BazhouSP</strain>
    </source>
</reference>
<name>A0AAD4N5V4_9BILA</name>
<organism evidence="1 2">
    <name type="scientific">Ditylenchus destructor</name>
    <dbReference type="NCBI Taxonomy" id="166010"/>
    <lineage>
        <taxon>Eukaryota</taxon>
        <taxon>Metazoa</taxon>
        <taxon>Ecdysozoa</taxon>
        <taxon>Nematoda</taxon>
        <taxon>Chromadorea</taxon>
        <taxon>Rhabditida</taxon>
        <taxon>Tylenchina</taxon>
        <taxon>Tylenchomorpha</taxon>
        <taxon>Sphaerularioidea</taxon>
        <taxon>Anguinidae</taxon>
        <taxon>Anguininae</taxon>
        <taxon>Ditylenchus</taxon>
    </lineage>
</organism>
<protein>
    <submittedName>
        <fullName evidence="1">Uncharacterized protein</fullName>
    </submittedName>
</protein>
<proteinExistence type="predicted"/>
<evidence type="ECO:0000313" key="1">
    <source>
        <dbReference type="EMBL" id="KAI1717983.1"/>
    </source>
</evidence>
<comment type="caution">
    <text evidence="1">The sequence shown here is derived from an EMBL/GenBank/DDBJ whole genome shotgun (WGS) entry which is preliminary data.</text>
</comment>